<keyword evidence="2" id="KW-1185">Reference proteome</keyword>
<feature type="non-terminal residue" evidence="1">
    <location>
        <position position="1"/>
    </location>
</feature>
<evidence type="ECO:0000313" key="1">
    <source>
        <dbReference type="EMBL" id="CAH3143261.1"/>
    </source>
</evidence>
<sequence length="149" mass="16832">KGDTTFSTLVHQLHKSLVTHYAKGGKNLYDPDEMEKFCEVHAPGLFEDIFQATLNDDKQTPSIKRCNLQRIRVVSLLHNLSFFRNQKNCSMQKANGLQLKLSGASYSSLMSGMVLGYSCHPHSINNYEKALATTNKEEVRKKVKIAMKV</sequence>
<evidence type="ECO:0000313" key="2">
    <source>
        <dbReference type="Proteomes" id="UP001159405"/>
    </source>
</evidence>
<dbReference type="EMBL" id="CALNXK010000070">
    <property type="protein sequence ID" value="CAH3143261.1"/>
    <property type="molecule type" value="Genomic_DNA"/>
</dbReference>
<name>A0ABN8PGP5_9CNID</name>
<dbReference type="Proteomes" id="UP001159405">
    <property type="component" value="Unassembled WGS sequence"/>
</dbReference>
<reference evidence="1 2" key="1">
    <citation type="submission" date="2022-05" db="EMBL/GenBank/DDBJ databases">
        <authorList>
            <consortium name="Genoscope - CEA"/>
            <person name="William W."/>
        </authorList>
    </citation>
    <scope>NUCLEOTIDE SEQUENCE [LARGE SCALE GENOMIC DNA]</scope>
</reference>
<proteinExistence type="predicted"/>
<accession>A0ABN8PGP5</accession>
<protein>
    <submittedName>
        <fullName evidence="1">Uncharacterized protein</fullName>
    </submittedName>
</protein>
<organism evidence="1 2">
    <name type="scientific">Porites lobata</name>
    <dbReference type="NCBI Taxonomy" id="104759"/>
    <lineage>
        <taxon>Eukaryota</taxon>
        <taxon>Metazoa</taxon>
        <taxon>Cnidaria</taxon>
        <taxon>Anthozoa</taxon>
        <taxon>Hexacorallia</taxon>
        <taxon>Scleractinia</taxon>
        <taxon>Fungiina</taxon>
        <taxon>Poritidae</taxon>
        <taxon>Porites</taxon>
    </lineage>
</organism>
<comment type="caution">
    <text evidence="1">The sequence shown here is derived from an EMBL/GenBank/DDBJ whole genome shotgun (WGS) entry which is preliminary data.</text>
</comment>
<gene>
    <name evidence="1" type="ORF">PLOB_00043304</name>
</gene>